<evidence type="ECO:0000313" key="1">
    <source>
        <dbReference type="EMBL" id="PRY66937.1"/>
    </source>
</evidence>
<keyword evidence="2" id="KW-1185">Reference proteome</keyword>
<protein>
    <submittedName>
        <fullName evidence="1">Uncharacterized protein</fullName>
    </submittedName>
</protein>
<proteinExistence type="predicted"/>
<name>A0A2T0V9Z2_9MICO</name>
<organism evidence="1 2">
    <name type="scientific">Glaciihabitans tibetensis</name>
    <dbReference type="NCBI Taxonomy" id="1266600"/>
    <lineage>
        <taxon>Bacteria</taxon>
        <taxon>Bacillati</taxon>
        <taxon>Actinomycetota</taxon>
        <taxon>Actinomycetes</taxon>
        <taxon>Micrococcales</taxon>
        <taxon>Microbacteriaceae</taxon>
        <taxon>Glaciihabitans</taxon>
    </lineage>
</organism>
<accession>A0A2T0V9Z2</accession>
<dbReference type="Proteomes" id="UP000237983">
    <property type="component" value="Unassembled WGS sequence"/>
</dbReference>
<evidence type="ECO:0000313" key="2">
    <source>
        <dbReference type="Proteomes" id="UP000237983"/>
    </source>
</evidence>
<sequence length="197" mass="21691">MIGRKRRANVGTYVDPPLAPLAPTERIVDEGALIYVASARMALTNHIIVAALGEHADYEPEVLRDAARAELQRLAADNDETANRLSGAGATEFLSDMDEDLARQKREDQRRRPQVHRLIADALRNIARSDIDVEMLVAQAQTNAVDAMFRAIQARLTTTSSAEAADADYDTVRAQRIDDFMQLDLLRALPDSAGAPR</sequence>
<dbReference type="RefSeq" id="WP_106213997.1">
    <property type="nucleotide sequence ID" value="NZ_PVTL01000008.1"/>
</dbReference>
<dbReference type="AlphaFoldDB" id="A0A2T0V9Z2"/>
<dbReference type="EMBL" id="PVTL01000008">
    <property type="protein sequence ID" value="PRY66937.1"/>
    <property type="molecule type" value="Genomic_DNA"/>
</dbReference>
<gene>
    <name evidence="1" type="ORF">B0I08_10818</name>
</gene>
<comment type="caution">
    <text evidence="1">The sequence shown here is derived from an EMBL/GenBank/DDBJ whole genome shotgun (WGS) entry which is preliminary data.</text>
</comment>
<reference evidence="1 2" key="1">
    <citation type="submission" date="2018-03" db="EMBL/GenBank/DDBJ databases">
        <title>Genomic Encyclopedia of Type Strains, Phase III (KMG-III): the genomes of soil and plant-associated and newly described type strains.</title>
        <authorList>
            <person name="Whitman W."/>
        </authorList>
    </citation>
    <scope>NUCLEOTIDE SEQUENCE [LARGE SCALE GENOMIC DNA]</scope>
    <source>
        <strain evidence="1 2">CGMCC 1.12484</strain>
    </source>
</reference>
<dbReference type="OrthoDB" id="5118185at2"/>